<evidence type="ECO:0000256" key="4">
    <source>
        <dbReference type="ARBA" id="ARBA00022679"/>
    </source>
</evidence>
<keyword evidence="2" id="KW-0698">rRNA processing</keyword>
<sequence>MRRPLCLFCESVSLSGRETVLILNSAADPFVQELAAKATGSAEIIFAEDNLAAATAALQLFSPEQHTRFVPFHAYLQDQKEGTADIALLNLLYQPSNAWMYYALQVAAYALRPGGTLYVTGAKDRGIMSIGRRMQELFGNGETLVMSKGQRVIASRRPPGLALPKPEALPVFADSRLDEGTRLLLEAVPVRLQDRVLDLGCGAGFIGVHLARQASEGHVTMIDVSLAAVAAAQEAVVNSGLRNVTVLPGDGVQAVREQRFDLVVTNPPFHQGGIQTTTIAERFIRESAQVLQRSGRFYLVANRFLKYEPTMQSCYGKVVEVAGNTKYKVLCASSPLPGQK</sequence>
<dbReference type="PROSITE" id="PS00092">
    <property type="entry name" value="N6_MTASE"/>
    <property type="match status" value="1"/>
</dbReference>
<keyword evidence="4" id="KW-0808">Transferase</keyword>
<keyword evidence="1" id="KW-0963">Cytoplasm</keyword>
<evidence type="ECO:0000256" key="3">
    <source>
        <dbReference type="ARBA" id="ARBA00022603"/>
    </source>
</evidence>
<dbReference type="CDD" id="cd02440">
    <property type="entry name" value="AdoMet_MTases"/>
    <property type="match status" value="1"/>
</dbReference>
<dbReference type="Pfam" id="PF05175">
    <property type="entry name" value="MTS"/>
    <property type="match status" value="1"/>
</dbReference>
<organism evidence="6">
    <name type="scientific">Thermosporothrix sp. COM3</name>
    <dbReference type="NCBI Taxonomy" id="2490863"/>
    <lineage>
        <taxon>Bacteria</taxon>
        <taxon>Bacillati</taxon>
        <taxon>Chloroflexota</taxon>
        <taxon>Ktedonobacteria</taxon>
        <taxon>Ktedonobacterales</taxon>
        <taxon>Thermosporotrichaceae</taxon>
        <taxon>Thermosporothrix</taxon>
    </lineage>
</organism>
<evidence type="ECO:0000259" key="5">
    <source>
        <dbReference type="Pfam" id="PF05175"/>
    </source>
</evidence>
<dbReference type="GO" id="GO:0008170">
    <property type="term" value="F:N-methyltransferase activity"/>
    <property type="evidence" value="ECO:0007669"/>
    <property type="project" value="UniProtKB-ARBA"/>
</dbReference>
<dbReference type="AlphaFoldDB" id="A0A455SS23"/>
<dbReference type="PANTHER" id="PTHR47816:SF4">
    <property type="entry name" value="RIBOSOMAL RNA SMALL SUBUNIT METHYLTRANSFERASE C"/>
    <property type="match status" value="1"/>
</dbReference>
<dbReference type="SUPFAM" id="SSF53335">
    <property type="entry name" value="S-adenosyl-L-methionine-dependent methyltransferases"/>
    <property type="match status" value="2"/>
</dbReference>
<dbReference type="GO" id="GO:0032259">
    <property type="term" value="P:methylation"/>
    <property type="evidence" value="ECO:0007669"/>
    <property type="project" value="UniProtKB-KW"/>
</dbReference>
<evidence type="ECO:0000256" key="2">
    <source>
        <dbReference type="ARBA" id="ARBA00022552"/>
    </source>
</evidence>
<dbReference type="GO" id="GO:0006364">
    <property type="term" value="P:rRNA processing"/>
    <property type="evidence" value="ECO:0007669"/>
    <property type="project" value="UniProtKB-KW"/>
</dbReference>
<evidence type="ECO:0000256" key="1">
    <source>
        <dbReference type="ARBA" id="ARBA00022490"/>
    </source>
</evidence>
<dbReference type="InterPro" id="IPR029063">
    <property type="entry name" value="SAM-dependent_MTases_sf"/>
</dbReference>
<dbReference type="InterPro" id="IPR007848">
    <property type="entry name" value="Small_mtfrase_dom"/>
</dbReference>
<dbReference type="InterPro" id="IPR046977">
    <property type="entry name" value="RsmC/RlmG"/>
</dbReference>
<evidence type="ECO:0000313" key="6">
    <source>
        <dbReference type="EMBL" id="BBH89672.1"/>
    </source>
</evidence>
<dbReference type="EMBL" id="AP019376">
    <property type="protein sequence ID" value="BBH89672.1"/>
    <property type="molecule type" value="Genomic_DNA"/>
</dbReference>
<dbReference type="Gene3D" id="3.40.50.150">
    <property type="entry name" value="Vaccinia Virus protein VP39"/>
    <property type="match status" value="2"/>
</dbReference>
<dbReference type="GO" id="GO:0008757">
    <property type="term" value="F:S-adenosylmethionine-dependent methyltransferase activity"/>
    <property type="evidence" value="ECO:0007669"/>
    <property type="project" value="InterPro"/>
</dbReference>
<protein>
    <recommendedName>
        <fullName evidence="5">Methyltransferase small domain-containing protein</fullName>
    </recommendedName>
</protein>
<reference evidence="6" key="1">
    <citation type="submission" date="2018-12" db="EMBL/GenBank/DDBJ databases">
        <title>Novel natural products biosynthetic potential of the class Ktedonobacteria.</title>
        <authorList>
            <person name="Zheng Y."/>
            <person name="Saitou A."/>
            <person name="Wang C.M."/>
            <person name="Toyoda A."/>
            <person name="Minakuchi Y."/>
            <person name="Sekiguchi Y."/>
            <person name="Ueda K."/>
            <person name="Takano H."/>
            <person name="Sakai Y."/>
            <person name="Yokota A."/>
            <person name="Yabe S."/>
        </authorList>
    </citation>
    <scope>NUCLEOTIDE SEQUENCE</scope>
    <source>
        <strain evidence="6">COM3</strain>
    </source>
</reference>
<gene>
    <name evidence="6" type="ORF">KTC_44230</name>
</gene>
<dbReference type="InterPro" id="IPR002052">
    <property type="entry name" value="DNA_methylase_N6_adenine_CS"/>
</dbReference>
<keyword evidence="3" id="KW-0489">Methyltransferase</keyword>
<dbReference type="GO" id="GO:0003676">
    <property type="term" value="F:nucleic acid binding"/>
    <property type="evidence" value="ECO:0007669"/>
    <property type="project" value="InterPro"/>
</dbReference>
<dbReference type="PANTHER" id="PTHR47816">
    <property type="entry name" value="RIBOSOMAL RNA SMALL SUBUNIT METHYLTRANSFERASE C"/>
    <property type="match status" value="1"/>
</dbReference>
<accession>A0A455SS23</accession>
<name>A0A455SS23_9CHLR</name>
<feature type="domain" description="Methyltransferase small" evidence="5">
    <location>
        <begin position="171"/>
        <end position="330"/>
    </location>
</feature>
<proteinExistence type="predicted"/>